<dbReference type="AlphaFoldDB" id="A0A1N6V384"/>
<dbReference type="Gene3D" id="2.40.160.200">
    <property type="entry name" value="LURP1-related"/>
    <property type="match status" value="1"/>
</dbReference>
<proteinExistence type="inferred from homology"/>
<comment type="similarity">
    <text evidence="1">Belongs to the LOR family.</text>
</comment>
<sequence>MEDPFQERSIGGIVLDDDEYTVEQSYFRNKYKVYDSAGDLVLKSKQKMLKMKEEFPFYDADGNVVFRVKAKNILDVAGDYVLTEEGSDEPLLILNKNFTFFHHRWTIKRPDGTEIAEVASRSAILEALRSLIDFLSFLPHKYSITTPDGDSIGEIEGHFSLRDRYDIRIHDTGSVPKTALVVGAIAIDALEGN</sequence>
<evidence type="ECO:0000313" key="2">
    <source>
        <dbReference type="EMBL" id="SIQ72248.1"/>
    </source>
</evidence>
<evidence type="ECO:0000256" key="1">
    <source>
        <dbReference type="ARBA" id="ARBA00005437"/>
    </source>
</evidence>
<gene>
    <name evidence="2" type="ORF">SAMN05421858_0194</name>
</gene>
<dbReference type="Pfam" id="PF04525">
    <property type="entry name" value="LOR"/>
    <property type="match status" value="1"/>
</dbReference>
<dbReference type="Proteomes" id="UP000186914">
    <property type="component" value="Unassembled WGS sequence"/>
</dbReference>
<dbReference type="InterPro" id="IPR025659">
    <property type="entry name" value="Tubby-like_C"/>
</dbReference>
<keyword evidence="3" id="KW-1185">Reference proteome</keyword>
<dbReference type="EMBL" id="FTNO01000001">
    <property type="protein sequence ID" value="SIQ72248.1"/>
    <property type="molecule type" value="Genomic_DNA"/>
</dbReference>
<reference evidence="3" key="1">
    <citation type="submission" date="2017-01" db="EMBL/GenBank/DDBJ databases">
        <authorList>
            <person name="Varghese N."/>
            <person name="Submissions S."/>
        </authorList>
    </citation>
    <scope>NUCLEOTIDE SEQUENCE [LARGE SCALE GENOMIC DNA]</scope>
    <source>
        <strain evidence="3">CGMCC 1.7737</strain>
    </source>
</reference>
<organism evidence="2 3">
    <name type="scientific">Haladaptatus litoreus</name>
    <dbReference type="NCBI Taxonomy" id="553468"/>
    <lineage>
        <taxon>Archaea</taxon>
        <taxon>Methanobacteriati</taxon>
        <taxon>Methanobacteriota</taxon>
        <taxon>Stenosarchaea group</taxon>
        <taxon>Halobacteria</taxon>
        <taxon>Halobacteriales</taxon>
        <taxon>Haladaptataceae</taxon>
        <taxon>Haladaptatus</taxon>
    </lineage>
</organism>
<protein>
    <submittedName>
        <fullName evidence="2">LURP-one-related</fullName>
    </submittedName>
</protein>
<dbReference type="OrthoDB" id="178461at2157"/>
<dbReference type="RefSeq" id="WP_076427186.1">
    <property type="nucleotide sequence ID" value="NZ_FTNO01000001.1"/>
</dbReference>
<evidence type="ECO:0000313" key="3">
    <source>
        <dbReference type="Proteomes" id="UP000186914"/>
    </source>
</evidence>
<dbReference type="InterPro" id="IPR038595">
    <property type="entry name" value="LOR_sf"/>
</dbReference>
<dbReference type="InterPro" id="IPR007612">
    <property type="entry name" value="LOR"/>
</dbReference>
<name>A0A1N6V384_9EURY</name>
<accession>A0A1N6V384</accession>
<dbReference type="SUPFAM" id="SSF54518">
    <property type="entry name" value="Tubby C-terminal domain-like"/>
    <property type="match status" value="1"/>
</dbReference>